<evidence type="ECO:0000256" key="3">
    <source>
        <dbReference type="ARBA" id="ARBA00022723"/>
    </source>
</evidence>
<feature type="domain" description="MPN" evidence="7">
    <location>
        <begin position="1"/>
        <end position="46"/>
    </location>
</feature>
<evidence type="ECO:0000256" key="4">
    <source>
        <dbReference type="ARBA" id="ARBA00022801"/>
    </source>
</evidence>
<dbReference type="Proteomes" id="UP000093482">
    <property type="component" value="Unassembled WGS sequence"/>
</dbReference>
<keyword evidence="5" id="KW-0862">Zinc</keyword>
<name>A0A1C0Z1P5_9BACL</name>
<dbReference type="GO" id="GO:0008237">
    <property type="term" value="F:metallopeptidase activity"/>
    <property type="evidence" value="ECO:0007669"/>
    <property type="project" value="UniProtKB-KW"/>
</dbReference>
<dbReference type="OrthoDB" id="9804482at2"/>
<dbReference type="GO" id="GO:0046872">
    <property type="term" value="F:metal ion binding"/>
    <property type="evidence" value="ECO:0007669"/>
    <property type="project" value="UniProtKB-KW"/>
</dbReference>
<dbReference type="Pfam" id="PF04002">
    <property type="entry name" value="RadC"/>
    <property type="match status" value="1"/>
</dbReference>
<dbReference type="InterPro" id="IPR037518">
    <property type="entry name" value="MPN"/>
</dbReference>
<reference evidence="8 9" key="1">
    <citation type="submission" date="2016-07" db="EMBL/GenBank/DDBJ databases">
        <title>Caryophanon latum genome sequencing.</title>
        <authorList>
            <person name="Verma A."/>
            <person name="Pal Y."/>
            <person name="Krishnamurthi S."/>
        </authorList>
    </citation>
    <scope>NUCLEOTIDE SEQUENCE [LARGE SCALE GENOMIC DNA]</scope>
    <source>
        <strain evidence="8 9">DSM 14151</strain>
    </source>
</reference>
<dbReference type="PANTHER" id="PTHR30471">
    <property type="entry name" value="DNA REPAIR PROTEIN RADC"/>
    <property type="match status" value="1"/>
</dbReference>
<organism evidence="8 9">
    <name type="scientific">Caryophanon latum</name>
    <dbReference type="NCBI Taxonomy" id="33977"/>
    <lineage>
        <taxon>Bacteria</taxon>
        <taxon>Bacillati</taxon>
        <taxon>Bacillota</taxon>
        <taxon>Bacilli</taxon>
        <taxon>Bacillales</taxon>
        <taxon>Caryophanaceae</taxon>
        <taxon>Caryophanon</taxon>
    </lineage>
</organism>
<sequence length="46" mass="5170">MLTPSTEDLEVTQRLQEAGALLGVEVLDHLIVSQTEYVSFKEKGYM</sequence>
<keyword evidence="3" id="KW-0479">Metal-binding</keyword>
<dbReference type="EMBL" id="MATO01000010">
    <property type="protein sequence ID" value="OCS93359.1"/>
    <property type="molecule type" value="Genomic_DNA"/>
</dbReference>
<dbReference type="AlphaFoldDB" id="A0A1C0Z1P5"/>
<dbReference type="GO" id="GO:0006508">
    <property type="term" value="P:proteolysis"/>
    <property type="evidence" value="ECO:0007669"/>
    <property type="project" value="UniProtKB-KW"/>
</dbReference>
<dbReference type="InterPro" id="IPR025657">
    <property type="entry name" value="RadC_JAB"/>
</dbReference>
<evidence type="ECO:0000313" key="8">
    <source>
        <dbReference type="EMBL" id="OCS93359.1"/>
    </source>
</evidence>
<keyword evidence="9" id="KW-1185">Reference proteome</keyword>
<evidence type="ECO:0000256" key="6">
    <source>
        <dbReference type="ARBA" id="ARBA00023049"/>
    </source>
</evidence>
<dbReference type="RefSeq" id="WP_066461797.1">
    <property type="nucleotide sequence ID" value="NZ_MATO01000010.1"/>
</dbReference>
<evidence type="ECO:0000259" key="7">
    <source>
        <dbReference type="PROSITE" id="PS50249"/>
    </source>
</evidence>
<accession>A0A1C0Z1P5</accession>
<comment type="caution">
    <text evidence="8">The sequence shown here is derived from an EMBL/GenBank/DDBJ whole genome shotgun (WGS) entry which is preliminary data.</text>
</comment>
<evidence type="ECO:0000256" key="5">
    <source>
        <dbReference type="ARBA" id="ARBA00022833"/>
    </source>
</evidence>
<proteinExistence type="inferred from homology"/>
<dbReference type="PROSITE" id="PS50249">
    <property type="entry name" value="MPN"/>
    <property type="match status" value="1"/>
</dbReference>
<evidence type="ECO:0000313" key="9">
    <source>
        <dbReference type="Proteomes" id="UP000093482"/>
    </source>
</evidence>
<evidence type="ECO:0000256" key="2">
    <source>
        <dbReference type="ARBA" id="ARBA00022670"/>
    </source>
</evidence>
<keyword evidence="6" id="KW-0482">Metalloprotease</keyword>
<comment type="similarity">
    <text evidence="1">Belongs to the UPF0758 family.</text>
</comment>
<dbReference type="InterPro" id="IPR001405">
    <property type="entry name" value="UPF0758"/>
</dbReference>
<evidence type="ECO:0000256" key="1">
    <source>
        <dbReference type="ARBA" id="ARBA00010243"/>
    </source>
</evidence>
<keyword evidence="2" id="KW-0645">Protease</keyword>
<dbReference type="Gene3D" id="3.40.140.10">
    <property type="entry name" value="Cytidine Deaminase, domain 2"/>
    <property type="match status" value="1"/>
</dbReference>
<protein>
    <submittedName>
        <fullName evidence="8">DNA repair protein RadC</fullName>
    </submittedName>
</protein>
<keyword evidence="4" id="KW-0378">Hydrolase</keyword>
<dbReference type="PANTHER" id="PTHR30471:SF3">
    <property type="entry name" value="UPF0758 PROTEIN YEES-RELATED"/>
    <property type="match status" value="1"/>
</dbReference>
<gene>
    <name evidence="8" type="ORF">A6K76_05560</name>
</gene>